<evidence type="ECO:0000313" key="3">
    <source>
        <dbReference type="EMBL" id="NAS19024.1"/>
    </source>
</evidence>
<dbReference type="Pfam" id="PF09299">
    <property type="entry name" value="Mu-transpos_C"/>
    <property type="match status" value="1"/>
</dbReference>
<feature type="region of interest" description="Disordered" evidence="1">
    <location>
        <begin position="613"/>
        <end position="656"/>
    </location>
</feature>
<sequence>MIYKENMLIQVKTEKVRVIDYDKDRDKLCLINMDKKCSMPFVVSAHKIEELFNENEAYEITDNTIYANKILNEKLLNKRDFYYKIICFILARNINYALYYKDTRSVIINEAIKRFNVSYSTVKRILCIYLQSGKIRDSLINNVQNCGGRGRDRVIKGRKSGVVIDEQIKKLFREGINKYYNTSKKNSIKTCYELIIRDYLKEDKDRQIPTFKQFYYWYTKFSKENKQSEISKRYGDRIYQQTSRAIIGNSIQDTLAPADLYQIDSTILDVYIVSKLNRNLIIGRPVLYMVIDTYSRLIVGMNVTIEPFNSFTGVQGALINTMTDKVSYCKRFDIDIKKEQWDVSCIPNRILADRGELLSADIENAISNLGILVQSTSSYRGDMKGIVEKSFERIHSYIKPFVDGVVENKFNRIERGAEDYRLKANLTLHEITQIIIKCVLFHNNHHVLEYYESDGLTIENNIPKIPCKIWEYGIKQKKGLLRELSEEIIKINSLSNKEVTVTAKGVRFNKLFYASKYTLEEGWYQKARIEGTFKVRVSYSPDDVGEIYYIKEDGLSCDKLTLVTYMEQYKDLSEEELSKVLKYQQKMNTEASEMEIKEKVSLFDEIEKITNKGREEQERSKDKSISKTQRLRNIRENLDNERKYMRTEQENYEEENEIDEFNKILKEEWGEEYE</sequence>
<dbReference type="InterPro" id="IPR015378">
    <property type="entry name" value="Transposase-like_Mu_C"/>
</dbReference>
<evidence type="ECO:0000259" key="2">
    <source>
        <dbReference type="PROSITE" id="PS50994"/>
    </source>
</evidence>
<feature type="compositionally biased region" description="Basic and acidic residues" evidence="1">
    <location>
        <begin position="613"/>
        <end position="625"/>
    </location>
</feature>
<dbReference type="EMBL" id="WOFV02000052">
    <property type="protein sequence ID" value="NAS19024.1"/>
    <property type="molecule type" value="Genomic_DNA"/>
</dbReference>
<protein>
    <submittedName>
        <fullName evidence="3">DDE-type integrase/transposase/recombinase</fullName>
    </submittedName>
</protein>
<feature type="domain" description="Integrase catalytic" evidence="2">
    <location>
        <begin position="253"/>
        <end position="444"/>
    </location>
</feature>
<dbReference type="Gene3D" id="3.30.420.10">
    <property type="entry name" value="Ribonuclease H-like superfamily/Ribonuclease H"/>
    <property type="match status" value="1"/>
</dbReference>
<evidence type="ECO:0000256" key="1">
    <source>
        <dbReference type="SAM" id="MobiDB-lite"/>
    </source>
</evidence>
<gene>
    <name evidence="3" type="ORF">GND98_014375</name>
</gene>
<dbReference type="Proteomes" id="UP000474042">
    <property type="component" value="Unassembled WGS sequence"/>
</dbReference>
<dbReference type="SUPFAM" id="SSF53098">
    <property type="entry name" value="Ribonuclease H-like"/>
    <property type="match status" value="1"/>
</dbReference>
<proteinExistence type="predicted"/>
<dbReference type="GO" id="GO:0015074">
    <property type="term" value="P:DNA integration"/>
    <property type="evidence" value="ECO:0007669"/>
    <property type="project" value="InterPro"/>
</dbReference>
<feature type="compositionally biased region" description="Basic and acidic residues" evidence="1">
    <location>
        <begin position="633"/>
        <end position="649"/>
    </location>
</feature>
<evidence type="ECO:0000313" key="4">
    <source>
        <dbReference type="Proteomes" id="UP000474042"/>
    </source>
</evidence>
<comment type="caution">
    <text evidence="3">The sequence shown here is derived from an EMBL/GenBank/DDBJ whole genome shotgun (WGS) entry which is preliminary data.</text>
</comment>
<reference evidence="3 4" key="1">
    <citation type="submission" date="2020-01" db="EMBL/GenBank/DDBJ databases">
        <title>Genome sequence of a 1,3-propanediol producer, Clostridium butyricum S3.</title>
        <authorList>
            <person name="Zhou J."/>
        </authorList>
    </citation>
    <scope>NUCLEOTIDE SEQUENCE [LARGE SCALE GENOMIC DNA]</scope>
    <source>
        <strain evidence="3 4">S3</strain>
    </source>
</reference>
<name>A0A6L9ERS2_CLOBU</name>
<dbReference type="InterPro" id="IPR012337">
    <property type="entry name" value="RNaseH-like_sf"/>
</dbReference>
<accession>A0A6L9ERS2</accession>
<organism evidence="3 4">
    <name type="scientific">Clostridium butyricum</name>
    <dbReference type="NCBI Taxonomy" id="1492"/>
    <lineage>
        <taxon>Bacteria</taxon>
        <taxon>Bacillati</taxon>
        <taxon>Bacillota</taxon>
        <taxon>Clostridia</taxon>
        <taxon>Eubacteriales</taxon>
        <taxon>Clostridiaceae</taxon>
        <taxon>Clostridium</taxon>
    </lineage>
</organism>
<dbReference type="InterPro" id="IPR001584">
    <property type="entry name" value="Integrase_cat-core"/>
</dbReference>
<dbReference type="GO" id="GO:0003676">
    <property type="term" value="F:nucleic acid binding"/>
    <property type="evidence" value="ECO:0007669"/>
    <property type="project" value="InterPro"/>
</dbReference>
<dbReference type="AlphaFoldDB" id="A0A6L9ERS2"/>
<dbReference type="InterPro" id="IPR036397">
    <property type="entry name" value="RNaseH_sf"/>
</dbReference>
<dbReference type="PROSITE" id="PS50994">
    <property type="entry name" value="INTEGRASE"/>
    <property type="match status" value="1"/>
</dbReference>